<dbReference type="Pfam" id="PF06874">
    <property type="entry name" value="FBPase_2"/>
    <property type="match status" value="1"/>
</dbReference>
<organism evidence="5 6">
    <name type="scientific">Candidatus Anaerobutyricum stercoris</name>
    <dbReference type="NCBI Taxonomy" id="2838457"/>
    <lineage>
        <taxon>Bacteria</taxon>
        <taxon>Bacillati</taxon>
        <taxon>Bacillota</taxon>
        <taxon>Clostridia</taxon>
        <taxon>Lachnospirales</taxon>
        <taxon>Lachnospiraceae</taxon>
        <taxon>Anaerobutyricum</taxon>
    </lineage>
</organism>
<evidence type="ECO:0000256" key="1">
    <source>
        <dbReference type="ARBA" id="ARBA00022801"/>
    </source>
</evidence>
<comment type="cofactor">
    <cofactor evidence="4">
        <name>Mn(2+)</name>
        <dbReference type="ChEBI" id="CHEBI:29035"/>
    </cofactor>
</comment>
<comment type="caution">
    <text evidence="5">The sequence shown here is derived from an EMBL/GenBank/DDBJ whole genome shotgun (WGS) entry which is preliminary data.</text>
</comment>
<evidence type="ECO:0000313" key="5">
    <source>
        <dbReference type="EMBL" id="HIZ40744.1"/>
    </source>
</evidence>
<proteinExistence type="inferred from homology"/>
<dbReference type="GO" id="GO:0042132">
    <property type="term" value="F:fructose 1,6-bisphosphate 1-phosphatase activity"/>
    <property type="evidence" value="ECO:0007669"/>
    <property type="project" value="UniProtKB-UniRule"/>
</dbReference>
<dbReference type="AlphaFoldDB" id="A0A9D2EN72"/>
<dbReference type="GO" id="GO:0006094">
    <property type="term" value="P:gluconeogenesis"/>
    <property type="evidence" value="ECO:0007669"/>
    <property type="project" value="UniProtKB-UniRule"/>
</dbReference>
<dbReference type="InterPro" id="IPR029052">
    <property type="entry name" value="Metallo-depent_PP-like"/>
</dbReference>
<protein>
    <recommendedName>
        <fullName evidence="4">Fructose-1,6-bisphosphatase class 3</fullName>
        <shortName evidence="4">FBPase class 3</shortName>
        <ecNumber evidence="4">3.1.3.11</ecNumber>
    </recommendedName>
    <alternativeName>
        <fullName evidence="4">D-fructose-1,6-bisphosphate 1-phosphohydrolase class 3</fullName>
    </alternativeName>
</protein>
<gene>
    <name evidence="4" type="primary">fbp</name>
    <name evidence="5" type="ORF">H9968_12665</name>
</gene>
<accession>A0A9D2EN72</accession>
<comment type="similarity">
    <text evidence="4">Belongs to the FBPase class 3 family.</text>
</comment>
<dbReference type="EMBL" id="DXBR01000114">
    <property type="protein sequence ID" value="HIZ40744.1"/>
    <property type="molecule type" value="Genomic_DNA"/>
</dbReference>
<reference evidence="5" key="1">
    <citation type="journal article" date="2021" name="PeerJ">
        <title>Extensive microbial diversity within the chicken gut microbiome revealed by metagenomics and culture.</title>
        <authorList>
            <person name="Gilroy R."/>
            <person name="Ravi A."/>
            <person name="Getino M."/>
            <person name="Pursley I."/>
            <person name="Horton D.L."/>
            <person name="Alikhan N.F."/>
            <person name="Baker D."/>
            <person name="Gharbi K."/>
            <person name="Hall N."/>
            <person name="Watson M."/>
            <person name="Adriaenssens E.M."/>
            <person name="Foster-Nyarko E."/>
            <person name="Jarju S."/>
            <person name="Secka A."/>
            <person name="Antonio M."/>
            <person name="Oren A."/>
            <person name="Chaudhuri R.R."/>
            <person name="La Ragione R."/>
            <person name="Hildebrand F."/>
            <person name="Pallen M.J."/>
        </authorList>
    </citation>
    <scope>NUCLEOTIDE SEQUENCE</scope>
    <source>
        <strain evidence="5">CHK179-28034</strain>
    </source>
</reference>
<evidence type="ECO:0000256" key="4">
    <source>
        <dbReference type="HAMAP-Rule" id="MF_01854"/>
    </source>
</evidence>
<dbReference type="Gene3D" id="3.60.21.10">
    <property type="match status" value="1"/>
</dbReference>
<evidence type="ECO:0000313" key="6">
    <source>
        <dbReference type="Proteomes" id="UP000824049"/>
    </source>
</evidence>
<keyword evidence="2 4" id="KW-0464">Manganese</keyword>
<reference evidence="5" key="2">
    <citation type="submission" date="2021-04" db="EMBL/GenBank/DDBJ databases">
        <authorList>
            <person name="Gilroy R."/>
        </authorList>
    </citation>
    <scope>NUCLEOTIDE SEQUENCE</scope>
    <source>
        <strain evidence="5">CHK179-28034</strain>
    </source>
</reference>
<dbReference type="EC" id="3.1.3.11" evidence="4"/>
<dbReference type="Proteomes" id="UP000824049">
    <property type="component" value="Unassembled WGS sequence"/>
</dbReference>
<evidence type="ECO:0000256" key="3">
    <source>
        <dbReference type="ARBA" id="ARBA00023277"/>
    </source>
</evidence>
<dbReference type="PIRSF" id="PIRSF000906">
    <property type="entry name" value="FBPtase_Bacill"/>
    <property type="match status" value="1"/>
</dbReference>
<evidence type="ECO:0000256" key="2">
    <source>
        <dbReference type="ARBA" id="ARBA00023211"/>
    </source>
</evidence>
<comment type="pathway">
    <text evidence="4">Carbohydrate biosynthesis; gluconeogenesis.</text>
</comment>
<dbReference type="InterPro" id="IPR009164">
    <property type="entry name" value="FBPtase_class3"/>
</dbReference>
<dbReference type="SUPFAM" id="SSF56300">
    <property type="entry name" value="Metallo-dependent phosphatases"/>
    <property type="match status" value="2"/>
</dbReference>
<sequence length="653" mass="76157">MQHLNLKYLESLATQYPNIARASTEIINLQAILNLPKETEHFVSDIHGEYEQFLHILRNGSGAIRNKIEDVFGNTLSARDKKSLAALVYYPEQKVERMKMELSHEDLLDWYKVSLNRLIAVCKESSAKYTRSRLRKSFPPDFSYILEELLSENNRVVQKEQYYNEIFDTIIRINRAKEFIVAISQTIQRLVVTRLHVIGDIFDRGPGPHIIMDHLMQLENVDFQWGNHDMVWMGAASGHEACIANVIRLSARYNNLDVLEDGYGINLVPLASFAIETYRDDPCDCFGVHAEDHHDPREVSLNKKMHKAIAVIQFKLEGQVIKKRPEFNMDNRMLLHKIDYEKGTITIDGKTYELLDKSFPTIDPADPYRLSPEEESLMKRLRMNFRNCDKLQEHVRFLFNKGSMYLCYNSNLLYHGCVPLDENGYFRKVKLGSREYSGKELYDVLEYYARKGYYEQDNQEEHEYGKDIMWYIWSNENSPVYGKEKMATFERYFIDDKAIQEEKKDYYYKLIEKEEVANRILTEFGMDTEHSHIINGHMPVKTVQGESPVKCGGKVMIIDGGFSRAYRRTTGIAGYTLIYNSYGLRLVSHNTFTSTEDVIENEIDVHSDTVITELSSYRERVRDTENGKKIKEKIKDLEELLHAYRSGLILEQV</sequence>
<dbReference type="HAMAP" id="MF_01854">
    <property type="entry name" value="FBPase_class3"/>
    <property type="match status" value="1"/>
</dbReference>
<name>A0A9D2EN72_9FIRM</name>
<comment type="catalytic activity">
    <reaction evidence="4">
        <text>beta-D-fructose 1,6-bisphosphate + H2O = beta-D-fructose 6-phosphate + phosphate</text>
        <dbReference type="Rhea" id="RHEA:11064"/>
        <dbReference type="ChEBI" id="CHEBI:15377"/>
        <dbReference type="ChEBI" id="CHEBI:32966"/>
        <dbReference type="ChEBI" id="CHEBI:43474"/>
        <dbReference type="ChEBI" id="CHEBI:57634"/>
        <dbReference type="EC" id="3.1.3.11"/>
    </reaction>
</comment>
<keyword evidence="3 4" id="KW-0119">Carbohydrate metabolism</keyword>
<keyword evidence="1 4" id="KW-0378">Hydrolase</keyword>